<sequence>MISRFDGFEPHQISSLRNMPILFQHASDCAFLWYLRERAVRAPHYRMRNLLSLDRRIEANREGLLFSGADGQRLCEQVLQTGEPMNVFAAALIAYSGGSAHAIREATRAALESARTEAALIAALAWLPFEKIDNTLKHMIHAPNSRLHRIAIRIHGAHRRAPGDTMLSFLQRADPHVAAAAARTAGELRLRDGPTVSALSALLDDGRPDARFWAAWSLTLLGRREGIPLLEETAASSSPRALDALQLLLLTVPCVYGRAFVSKLAKLDHCAARAVLGCGLVGDPASIDWLIGRMRSPLARVAGEAFSMITGADLAYLDLDGEVPEADPAPADTAIDAQWTDNLPDPDPQKVGSWWRANADRFMPGQRYLCGEAPTRSSLIRILKHGYQRQRRVAALLLALSHPDDALFETRMRSDLQHRRQVQWS</sequence>
<evidence type="ECO:0000313" key="2">
    <source>
        <dbReference type="Proteomes" id="UP001055111"/>
    </source>
</evidence>
<dbReference type="NCBIfam" id="TIGR02270">
    <property type="entry name" value="TIGR02270 family protein"/>
    <property type="match status" value="1"/>
</dbReference>
<proteinExistence type="predicted"/>
<dbReference type="RefSeq" id="WP_238217460.1">
    <property type="nucleotide sequence ID" value="NZ_BPUS01000029.1"/>
</dbReference>
<gene>
    <name evidence="1" type="ORF">CBA19CS42_35495</name>
</gene>
<organism evidence="1 2">
    <name type="scientific">Caballeronia novacaledonica</name>
    <dbReference type="NCBI Taxonomy" id="1544861"/>
    <lineage>
        <taxon>Bacteria</taxon>
        <taxon>Pseudomonadati</taxon>
        <taxon>Pseudomonadota</taxon>
        <taxon>Betaproteobacteria</taxon>
        <taxon>Burkholderiales</taxon>
        <taxon>Burkholderiaceae</taxon>
        <taxon>Caballeronia</taxon>
    </lineage>
</organism>
<comment type="caution">
    <text evidence="1">The sequence shown here is derived from an EMBL/GenBank/DDBJ whole genome shotgun (WGS) entry which is preliminary data.</text>
</comment>
<dbReference type="InterPro" id="IPR016024">
    <property type="entry name" value="ARM-type_fold"/>
</dbReference>
<name>A0AA37MUT3_9BURK</name>
<evidence type="ECO:0000313" key="1">
    <source>
        <dbReference type="EMBL" id="GJH29937.1"/>
    </source>
</evidence>
<dbReference type="Gene3D" id="1.25.10.10">
    <property type="entry name" value="Leucine-rich Repeat Variant"/>
    <property type="match status" value="1"/>
</dbReference>
<dbReference type="Proteomes" id="UP001055111">
    <property type="component" value="Unassembled WGS sequence"/>
</dbReference>
<dbReference type="InterPro" id="IPR011959">
    <property type="entry name" value="CHP02270"/>
</dbReference>
<dbReference type="SUPFAM" id="SSF48371">
    <property type="entry name" value="ARM repeat"/>
    <property type="match status" value="1"/>
</dbReference>
<dbReference type="EMBL" id="BPUS01000029">
    <property type="protein sequence ID" value="GJH29937.1"/>
    <property type="molecule type" value="Genomic_DNA"/>
</dbReference>
<dbReference type="AlphaFoldDB" id="A0AA37MUT3"/>
<accession>A0AA37MUT3</accession>
<dbReference type="Pfam" id="PF13646">
    <property type="entry name" value="HEAT_2"/>
    <property type="match status" value="1"/>
</dbReference>
<dbReference type="InterPro" id="IPR011989">
    <property type="entry name" value="ARM-like"/>
</dbReference>
<reference evidence="1" key="1">
    <citation type="submission" date="2022-09" db="EMBL/GenBank/DDBJ databases">
        <title>Isolation and characterization of 3-chlorobenzoate degrading bacteria from soils in Shizuoka.</title>
        <authorList>
            <person name="Ifat A."/>
            <person name="Ogawa N."/>
            <person name="Kimbara K."/>
            <person name="Moriuchi R."/>
            <person name="Dohra H."/>
            <person name="Shintani M."/>
        </authorList>
    </citation>
    <scope>NUCLEOTIDE SEQUENCE</scope>
    <source>
        <strain evidence="1">19CS4-2</strain>
    </source>
</reference>
<protein>
    <submittedName>
        <fullName evidence="1">TIGR02270 family protein</fullName>
    </submittedName>
</protein>